<dbReference type="EMBL" id="LS483364">
    <property type="protein sequence ID" value="SQF71610.1"/>
    <property type="molecule type" value="Genomic_DNA"/>
</dbReference>
<evidence type="ECO:0000256" key="1">
    <source>
        <dbReference type="SAM" id="Phobius"/>
    </source>
</evidence>
<accession>A0A2X3Y3P6</accession>
<protein>
    <recommendedName>
        <fullName evidence="4">Accessory secretory protein Asp4</fullName>
    </recommendedName>
</protein>
<dbReference type="InterPro" id="IPR031551">
    <property type="entry name" value="Asp4"/>
</dbReference>
<feature type="transmembrane region" description="Helical" evidence="1">
    <location>
        <begin position="37"/>
        <end position="58"/>
    </location>
</feature>
<evidence type="ECO:0000313" key="2">
    <source>
        <dbReference type="EMBL" id="SQF71610.1"/>
    </source>
</evidence>
<dbReference type="AlphaFoldDB" id="A0A2X3Y3P6"/>
<keyword evidence="1" id="KW-0812">Transmembrane</keyword>
<name>A0A2X3Y3P6_STRSA</name>
<keyword evidence="1" id="KW-1133">Transmembrane helix</keyword>
<organism evidence="2 3">
    <name type="scientific">Streptococcus sanguinis</name>
    <dbReference type="NCBI Taxonomy" id="1305"/>
    <lineage>
        <taxon>Bacteria</taxon>
        <taxon>Bacillati</taxon>
        <taxon>Bacillota</taxon>
        <taxon>Bacilli</taxon>
        <taxon>Lactobacillales</taxon>
        <taxon>Streptococcaceae</taxon>
        <taxon>Streptococcus</taxon>
    </lineage>
</organism>
<gene>
    <name evidence="2" type="ORF">NCTC11086_01555</name>
</gene>
<dbReference type="Proteomes" id="UP000248534">
    <property type="component" value="Chromosome 1"/>
</dbReference>
<dbReference type="RefSeq" id="WP_002912143.1">
    <property type="nucleotide sequence ID" value="NZ_CP071415.1"/>
</dbReference>
<dbReference type="Pfam" id="PF16996">
    <property type="entry name" value="Asp4"/>
    <property type="match status" value="1"/>
</dbReference>
<proteinExistence type="predicted"/>
<evidence type="ECO:0000313" key="3">
    <source>
        <dbReference type="Proteomes" id="UP000248534"/>
    </source>
</evidence>
<keyword evidence="1" id="KW-0472">Membrane</keyword>
<evidence type="ECO:0008006" key="4">
    <source>
        <dbReference type="Google" id="ProtNLM"/>
    </source>
</evidence>
<sequence length="60" mass="6691">MAKKDLFHKDIEGRLDELKQAKPKKEKASLGENLNKAFVIALGLMILIGLIFTLIGALRK</sequence>
<reference evidence="2 3" key="1">
    <citation type="submission" date="2018-06" db="EMBL/GenBank/DDBJ databases">
        <authorList>
            <consortium name="Pathogen Informatics"/>
            <person name="Doyle S."/>
        </authorList>
    </citation>
    <scope>NUCLEOTIDE SEQUENCE [LARGE SCALE GENOMIC DNA]</scope>
    <source>
        <strain evidence="2 3">NCTC11086</strain>
    </source>
</reference>